<name>A0A6M2EVV7_9ROSI</name>
<protein>
    <submittedName>
        <fullName evidence="1">Uncharacterized protein</fullName>
    </submittedName>
</protein>
<sequence>MATLTGITRSSLKIFSQPLLHPQPLLFFSKGFSAKVFVKGIQVELSNKDEARLGTSRFHFTSAESAQTSLQVSFFSNMTQGFAWFIHFFLSLAS</sequence>
<evidence type="ECO:0000313" key="1">
    <source>
        <dbReference type="EMBL" id="NUU89527.1"/>
    </source>
</evidence>
<organism evidence="1">
    <name type="scientific">Populus davidiana</name>
    <dbReference type="NCBI Taxonomy" id="266767"/>
    <lineage>
        <taxon>Eukaryota</taxon>
        <taxon>Viridiplantae</taxon>
        <taxon>Streptophyta</taxon>
        <taxon>Embryophyta</taxon>
        <taxon>Tracheophyta</taxon>
        <taxon>Spermatophyta</taxon>
        <taxon>Magnoliopsida</taxon>
        <taxon>eudicotyledons</taxon>
        <taxon>Gunneridae</taxon>
        <taxon>Pentapetalae</taxon>
        <taxon>rosids</taxon>
        <taxon>fabids</taxon>
        <taxon>Malpighiales</taxon>
        <taxon>Salicaceae</taxon>
        <taxon>Saliceae</taxon>
        <taxon>Populus</taxon>
    </lineage>
</organism>
<proteinExistence type="predicted"/>
<reference evidence="1" key="1">
    <citation type="submission" date="2020-03" db="EMBL/GenBank/DDBJ databases">
        <authorList>
            <person name="Zhang R."/>
        </authorList>
    </citation>
    <scope>NUCLEOTIDE SEQUENCE</scope>
</reference>
<dbReference type="AlphaFoldDB" id="A0A6M2EVV7"/>
<accession>A0A6M2EVV7</accession>
<dbReference type="EMBL" id="GILB01009194">
    <property type="protein sequence ID" value="NUU89527.1"/>
    <property type="molecule type" value="Transcribed_RNA"/>
</dbReference>